<keyword evidence="4" id="KW-1185">Reference proteome</keyword>
<evidence type="ECO:0000313" key="3">
    <source>
        <dbReference type="EMBL" id="WXK78642.1"/>
    </source>
</evidence>
<sequence>MTTVTPGPVSVSQAAARSPRASGNGPGAEVEAPEPAVRRAELASFLRSRRERITPEQVGLPPGRRRRTPGLRREEVAQLAVVGVTWYTWLEQARDIQVSGQVADSIARALLLDSAERTHLFALAGVADPHADPQCPALSPAIETMLRQLEPYPAAVINSRFDVLAYNRTYGSLVIDLDQVPLEDRNLLVLSFLYPAWRKGFVDQETVTKTVTKVVAKYRAAMVGHMTDPLWKGLVARLQRESPEFCEVWDRHEVLQPDQPTTKFLTTDLGLMTFDYTRLWLGPRIGPQLVTYTPSDEATRERMTTLYERVRGED</sequence>
<evidence type="ECO:0000259" key="2">
    <source>
        <dbReference type="Pfam" id="PF17765"/>
    </source>
</evidence>
<proteinExistence type="predicted"/>
<reference evidence="3 4" key="1">
    <citation type="submission" date="2024-03" db="EMBL/GenBank/DDBJ databases">
        <title>The complete genome of Streptomyces sirii sp.nov.</title>
        <authorList>
            <person name="Zakalyukina Y.V."/>
            <person name="Belik A.R."/>
            <person name="Biryukov M.V."/>
            <person name="Baturina O.A."/>
            <person name="Kabilov M.R."/>
        </authorList>
    </citation>
    <scope>NUCLEOTIDE SEQUENCE [LARGE SCALE GENOMIC DNA]</scope>
    <source>
        <strain evidence="3 4">BP-8</strain>
    </source>
</reference>
<feature type="region of interest" description="Disordered" evidence="1">
    <location>
        <begin position="1"/>
        <end position="36"/>
    </location>
</feature>
<dbReference type="EMBL" id="CP147982">
    <property type="protein sequence ID" value="WXK78642.1"/>
    <property type="molecule type" value="Genomic_DNA"/>
</dbReference>
<dbReference type="Proteomes" id="UP001626628">
    <property type="component" value="Chromosome"/>
</dbReference>
<feature type="compositionally biased region" description="Polar residues" evidence="1">
    <location>
        <begin position="1"/>
        <end position="15"/>
    </location>
</feature>
<evidence type="ECO:0000313" key="4">
    <source>
        <dbReference type="Proteomes" id="UP001626628"/>
    </source>
</evidence>
<evidence type="ECO:0000256" key="1">
    <source>
        <dbReference type="SAM" id="MobiDB-lite"/>
    </source>
</evidence>
<dbReference type="RefSeq" id="WP_407287416.1">
    <property type="nucleotide sequence ID" value="NZ_CP147982.1"/>
</dbReference>
<protein>
    <submittedName>
        <fullName evidence="3">Helix-turn-helix transcriptional regulator</fullName>
    </submittedName>
</protein>
<feature type="domain" description="MmyB-like transcription regulator ligand binding" evidence="2">
    <location>
        <begin position="139"/>
        <end position="305"/>
    </location>
</feature>
<dbReference type="Pfam" id="PF13560">
    <property type="entry name" value="HTH_31"/>
    <property type="match status" value="1"/>
</dbReference>
<dbReference type="Gene3D" id="3.30.450.180">
    <property type="match status" value="1"/>
</dbReference>
<name>A0ABZ2QQ11_9ACTN</name>
<dbReference type="Pfam" id="PF17765">
    <property type="entry name" value="MLTR_LBD"/>
    <property type="match status" value="1"/>
</dbReference>
<organism evidence="3 4">
    <name type="scientific">Streptomyces sirii</name>
    <dbReference type="NCBI Taxonomy" id="3127701"/>
    <lineage>
        <taxon>Bacteria</taxon>
        <taxon>Bacillati</taxon>
        <taxon>Actinomycetota</taxon>
        <taxon>Actinomycetes</taxon>
        <taxon>Kitasatosporales</taxon>
        <taxon>Streptomycetaceae</taxon>
        <taxon>Streptomyces</taxon>
    </lineage>
</organism>
<dbReference type="InterPro" id="IPR041413">
    <property type="entry name" value="MLTR_LBD"/>
</dbReference>
<dbReference type="PANTHER" id="PTHR35010:SF2">
    <property type="entry name" value="BLL4672 PROTEIN"/>
    <property type="match status" value="1"/>
</dbReference>
<accession>A0ABZ2QQ11</accession>
<gene>
    <name evidence="3" type="ORF">WAB15_23115</name>
</gene>
<dbReference type="PANTHER" id="PTHR35010">
    <property type="entry name" value="BLL4672 PROTEIN-RELATED"/>
    <property type="match status" value="1"/>
</dbReference>